<dbReference type="InterPro" id="IPR000160">
    <property type="entry name" value="GGDEF_dom"/>
</dbReference>
<dbReference type="NCBIfam" id="TIGR00254">
    <property type="entry name" value="GGDEF"/>
    <property type="match status" value="1"/>
</dbReference>
<evidence type="ECO:0000259" key="1">
    <source>
        <dbReference type="PROSITE" id="PS50887"/>
    </source>
</evidence>
<reference evidence="2 3" key="1">
    <citation type="submission" date="2020-06" db="EMBL/GenBank/DDBJ databases">
        <title>Schlegella sp. ID0723 isolated from air conditioner.</title>
        <authorList>
            <person name="Kim D.Y."/>
            <person name="Kim D.-U."/>
        </authorList>
    </citation>
    <scope>NUCLEOTIDE SEQUENCE [LARGE SCALE GENOMIC DNA]</scope>
    <source>
        <strain evidence="2 3">ID0723</strain>
    </source>
</reference>
<keyword evidence="3" id="KW-1185">Reference proteome</keyword>
<dbReference type="SMART" id="SM00267">
    <property type="entry name" value="GGDEF"/>
    <property type="match status" value="1"/>
</dbReference>
<dbReference type="SUPFAM" id="SSF55073">
    <property type="entry name" value="Nucleotide cyclase"/>
    <property type="match status" value="1"/>
</dbReference>
<sequence>MNARGPAAVAPFRVLVLAEVDDAALAGFCDSPFGPFTLADREVALQTNDAIAAAGFDAVIVDASVRALLDAGIPLSAVLAIDADPAPEAVLHWIGAGAHDVVEPAGLTGRALARRTRLAIERQRAALAARRAYSTDTATGLPHREQFVEHVSHLLALREREPSPMAVLGIRIEGLASVAARFGTSVADVLRRRVAVRLRAGVRASDVVASIGEDRFAVLLGSLLAPADADRVAAKVTETLLRTFSVGGNDVSVAVAVGQSTYPEDGVDAERLLRKALAFAAAAPAEGRSGFSNFHEHQVRDAANDE</sequence>
<feature type="domain" description="GGDEF" evidence="1">
    <location>
        <begin position="163"/>
        <end position="296"/>
    </location>
</feature>
<organism evidence="2 3">
    <name type="scientific">Piscinibacter koreensis</name>
    <dbReference type="NCBI Taxonomy" id="2742824"/>
    <lineage>
        <taxon>Bacteria</taxon>
        <taxon>Pseudomonadati</taxon>
        <taxon>Pseudomonadota</taxon>
        <taxon>Betaproteobacteria</taxon>
        <taxon>Burkholderiales</taxon>
        <taxon>Sphaerotilaceae</taxon>
        <taxon>Piscinibacter</taxon>
    </lineage>
</organism>
<dbReference type="PANTHER" id="PTHR44757">
    <property type="entry name" value="DIGUANYLATE CYCLASE DGCP"/>
    <property type="match status" value="1"/>
</dbReference>
<name>A0A7Y6TY93_9BURK</name>
<dbReference type="Gene3D" id="3.30.70.270">
    <property type="match status" value="1"/>
</dbReference>
<dbReference type="AlphaFoldDB" id="A0A7Y6TY93"/>
<dbReference type="Pfam" id="PF00990">
    <property type="entry name" value="GGDEF"/>
    <property type="match status" value="1"/>
</dbReference>
<proteinExistence type="predicted"/>
<dbReference type="PROSITE" id="PS50887">
    <property type="entry name" value="GGDEF"/>
    <property type="match status" value="1"/>
</dbReference>
<dbReference type="PANTHER" id="PTHR44757:SF2">
    <property type="entry name" value="BIOFILM ARCHITECTURE MAINTENANCE PROTEIN MBAA"/>
    <property type="match status" value="1"/>
</dbReference>
<dbReference type="EMBL" id="JABWMJ010000009">
    <property type="protein sequence ID" value="NUZ07851.1"/>
    <property type="molecule type" value="Genomic_DNA"/>
</dbReference>
<accession>A0A7Y6TY93</accession>
<comment type="caution">
    <text evidence="2">The sequence shown here is derived from an EMBL/GenBank/DDBJ whole genome shotgun (WGS) entry which is preliminary data.</text>
</comment>
<evidence type="ECO:0000313" key="3">
    <source>
        <dbReference type="Proteomes" id="UP000529637"/>
    </source>
</evidence>
<gene>
    <name evidence="2" type="ORF">HQN59_18970</name>
</gene>
<dbReference type="RefSeq" id="WP_176070684.1">
    <property type="nucleotide sequence ID" value="NZ_JABWMJ010000009.1"/>
</dbReference>
<evidence type="ECO:0000313" key="2">
    <source>
        <dbReference type="EMBL" id="NUZ07851.1"/>
    </source>
</evidence>
<dbReference type="InterPro" id="IPR029787">
    <property type="entry name" value="Nucleotide_cyclase"/>
</dbReference>
<protein>
    <submittedName>
        <fullName evidence="2">Diguanylate cyclase</fullName>
    </submittedName>
</protein>
<dbReference type="Proteomes" id="UP000529637">
    <property type="component" value="Unassembled WGS sequence"/>
</dbReference>
<dbReference type="InterPro" id="IPR043128">
    <property type="entry name" value="Rev_trsase/Diguanyl_cyclase"/>
</dbReference>
<dbReference type="InterPro" id="IPR052155">
    <property type="entry name" value="Biofilm_reg_signaling"/>
</dbReference>